<evidence type="ECO:0000256" key="5">
    <source>
        <dbReference type="PIRSR" id="PIRSR601019-1"/>
    </source>
</evidence>
<keyword evidence="4" id="KW-0807">Transducer</keyword>
<feature type="region of interest" description="Disordered" evidence="7">
    <location>
        <begin position="1"/>
        <end position="46"/>
    </location>
</feature>
<evidence type="ECO:0000256" key="2">
    <source>
        <dbReference type="ARBA" id="ARBA00022741"/>
    </source>
</evidence>
<dbReference type="Proteomes" id="UP000006671">
    <property type="component" value="Unassembled WGS sequence"/>
</dbReference>
<evidence type="ECO:0000256" key="3">
    <source>
        <dbReference type="ARBA" id="ARBA00023134"/>
    </source>
</evidence>
<feature type="binding site" evidence="5">
    <location>
        <begin position="366"/>
        <end position="370"/>
    </location>
    <ligand>
        <name>GTP</name>
        <dbReference type="ChEBI" id="CHEBI:37565"/>
    </ligand>
</feature>
<dbReference type="RefSeq" id="XP_002674575.1">
    <property type="nucleotide sequence ID" value="XM_002674529.1"/>
</dbReference>
<dbReference type="GO" id="GO:0003924">
    <property type="term" value="F:GTPase activity"/>
    <property type="evidence" value="ECO:0007669"/>
    <property type="project" value="InterPro"/>
</dbReference>
<dbReference type="GO" id="GO:0007188">
    <property type="term" value="P:adenylate cyclase-modulating G protein-coupled receptor signaling pathway"/>
    <property type="evidence" value="ECO:0007669"/>
    <property type="project" value="TreeGrafter"/>
</dbReference>
<dbReference type="AlphaFoldDB" id="D2VMZ9"/>
<dbReference type="InParanoid" id="D2VMZ9"/>
<dbReference type="InterPro" id="IPR027417">
    <property type="entry name" value="P-loop_NTPase"/>
</dbReference>
<dbReference type="GO" id="GO:0005834">
    <property type="term" value="C:heterotrimeric G-protein complex"/>
    <property type="evidence" value="ECO:0007669"/>
    <property type="project" value="TreeGrafter"/>
</dbReference>
<dbReference type="GO" id="GO:0005737">
    <property type="term" value="C:cytoplasm"/>
    <property type="evidence" value="ECO:0007669"/>
    <property type="project" value="TreeGrafter"/>
</dbReference>
<dbReference type="PRINTS" id="PR00318">
    <property type="entry name" value="GPROTEINA"/>
</dbReference>
<dbReference type="OrthoDB" id="10260375at2759"/>
<accession>D2VMZ9</accession>
<dbReference type="GO" id="GO:0001664">
    <property type="term" value="F:G protein-coupled receptor binding"/>
    <property type="evidence" value="ECO:0007669"/>
    <property type="project" value="TreeGrafter"/>
</dbReference>
<dbReference type="Gene3D" id="1.10.400.10">
    <property type="entry name" value="GI Alpha 1, domain 2-like"/>
    <property type="match status" value="1"/>
</dbReference>
<evidence type="ECO:0000256" key="1">
    <source>
        <dbReference type="ARBA" id="ARBA00022723"/>
    </source>
</evidence>
<dbReference type="Gene3D" id="3.40.50.300">
    <property type="entry name" value="P-loop containing nucleotide triphosphate hydrolases"/>
    <property type="match status" value="2"/>
</dbReference>
<dbReference type="PROSITE" id="PS51882">
    <property type="entry name" value="G_ALPHA"/>
    <property type="match status" value="1"/>
</dbReference>
<dbReference type="OMA" id="HISHIAM"/>
<feature type="binding site" evidence="5">
    <location>
        <begin position="332"/>
        <end position="338"/>
    </location>
    <ligand>
        <name>GTP</name>
        <dbReference type="ChEBI" id="CHEBI:37565"/>
    </ligand>
</feature>
<dbReference type="KEGG" id="ngr:NAEGRDRAFT_80597"/>
<dbReference type="SUPFAM" id="SSF52540">
    <property type="entry name" value="P-loop containing nucleoside triphosphate hydrolases"/>
    <property type="match status" value="1"/>
</dbReference>
<feature type="binding site" evidence="6">
    <location>
        <position position="338"/>
    </location>
    <ligand>
        <name>Mg(2+)</name>
        <dbReference type="ChEBI" id="CHEBI:18420"/>
    </ligand>
</feature>
<keyword evidence="6" id="KW-0460">Magnesium</keyword>
<keyword evidence="1 6" id="KW-0479">Metal-binding</keyword>
<dbReference type="VEuPathDB" id="AmoebaDB:NAEGRDRAFT_80597"/>
<dbReference type="InterPro" id="IPR011025">
    <property type="entry name" value="GproteinA_insert"/>
</dbReference>
<keyword evidence="3 5" id="KW-0342">GTP-binding</keyword>
<dbReference type="EMBL" id="GG738883">
    <property type="protein sequence ID" value="EFC41831.1"/>
    <property type="molecule type" value="Genomic_DNA"/>
</dbReference>
<sequence length="556" mass="64557">MGNTHHQGLEEGHHHRKSQRSSDNSPLSTHQNPFHHRHSTKSNHSNYEQQLDTAITQLTNNNGTLDENNHHHYQPNHQLDGEILVGLPNITAFSGKDALVVENSLEKFKILLCGSGSSGKTTFLKSIELYKKGAFMESAYKKGIIYFNIIRDLGLMCKQYLSVATEFLNFISGLNEENYGKSLSDLNEMFPRELPREITDSMDRLIKVASSKNFLHSSASRSSSKQYNPTFDTYFNEQTFEDIESLWKYRPFNLFAHFHLTHSSIPEFLTPVLTKMDTIPNITFGENESTNYSKFMLSLRNSDFDDLIYFLDRRLNELYPPYQYDPNWVDLLHRRQKTVGFYHLNYVEDAISEEGMRETRNYIFIDTAGQRSERKKWSICYPNTFTLFYFVSLADINLTLYESNVENRLLDSLHLFEHVCQEPDLIQTPIVLFFTKTDILKRKIKNGLKPIELFEKIEKLYSQRYEAATIVDMPPSSATNDTEKNSELSLNISSGNQANQVDAEFNQFIEYISAKFKEKLLPTQTITIYTLDCTEPTQFKTTFKEIMQMLNKTIKD</sequence>
<dbReference type="STRING" id="5762.D2VMZ9"/>
<dbReference type="GeneID" id="8851511"/>
<feature type="compositionally biased region" description="Polar residues" evidence="7">
    <location>
        <begin position="21"/>
        <end position="32"/>
    </location>
</feature>
<dbReference type="PANTHER" id="PTHR10218">
    <property type="entry name" value="GTP-BINDING PROTEIN ALPHA SUBUNIT"/>
    <property type="match status" value="1"/>
</dbReference>
<evidence type="ECO:0000313" key="9">
    <source>
        <dbReference type="Proteomes" id="UP000006671"/>
    </source>
</evidence>
<name>D2VMZ9_NAEGR</name>
<protein>
    <submittedName>
        <fullName evidence="8">G-protein alpha subunit</fullName>
    </submittedName>
</protein>
<dbReference type="PANTHER" id="PTHR10218:SF302">
    <property type="entry name" value="GUANINE NUCLEOTIDE-BINDING PROTEIN ALPHA-5 SUBUNIT"/>
    <property type="match status" value="1"/>
</dbReference>
<evidence type="ECO:0000256" key="7">
    <source>
        <dbReference type="SAM" id="MobiDB-lite"/>
    </source>
</evidence>
<dbReference type="eggNOG" id="KOG0082">
    <property type="taxonomic scope" value="Eukaryota"/>
</dbReference>
<keyword evidence="9" id="KW-1185">Reference proteome</keyword>
<dbReference type="GO" id="GO:0005525">
    <property type="term" value="F:GTP binding"/>
    <property type="evidence" value="ECO:0007669"/>
    <property type="project" value="UniProtKB-KW"/>
</dbReference>
<dbReference type="GO" id="GO:0046872">
    <property type="term" value="F:metal ion binding"/>
    <property type="evidence" value="ECO:0007669"/>
    <property type="project" value="UniProtKB-KW"/>
</dbReference>
<dbReference type="Pfam" id="PF00503">
    <property type="entry name" value="G-alpha"/>
    <property type="match status" value="1"/>
</dbReference>
<evidence type="ECO:0000256" key="6">
    <source>
        <dbReference type="PIRSR" id="PIRSR601019-2"/>
    </source>
</evidence>
<reference evidence="8 9" key="1">
    <citation type="journal article" date="2010" name="Cell">
        <title>The genome of Naegleria gruberi illuminates early eukaryotic versatility.</title>
        <authorList>
            <person name="Fritz-Laylin L.K."/>
            <person name="Prochnik S.E."/>
            <person name="Ginger M.L."/>
            <person name="Dacks J.B."/>
            <person name="Carpenter M.L."/>
            <person name="Field M.C."/>
            <person name="Kuo A."/>
            <person name="Paredez A."/>
            <person name="Chapman J."/>
            <person name="Pham J."/>
            <person name="Shu S."/>
            <person name="Neupane R."/>
            <person name="Cipriano M."/>
            <person name="Mancuso J."/>
            <person name="Tu H."/>
            <person name="Salamov A."/>
            <person name="Lindquist E."/>
            <person name="Shapiro H."/>
            <person name="Lucas S."/>
            <person name="Grigoriev I.V."/>
            <person name="Cande W.Z."/>
            <person name="Fulton C."/>
            <person name="Rokhsar D.S."/>
            <person name="Dawson S.C."/>
        </authorList>
    </citation>
    <scope>NUCLEOTIDE SEQUENCE [LARGE SCALE GENOMIC DNA]</scope>
    <source>
        <strain evidence="8 9">NEG-M</strain>
    </source>
</reference>
<evidence type="ECO:0000256" key="4">
    <source>
        <dbReference type="ARBA" id="ARBA00023224"/>
    </source>
</evidence>
<keyword evidence="2 5" id="KW-0547">Nucleotide-binding</keyword>
<dbReference type="GO" id="GO:0031683">
    <property type="term" value="F:G-protein beta/gamma-subunit complex binding"/>
    <property type="evidence" value="ECO:0007669"/>
    <property type="project" value="InterPro"/>
</dbReference>
<dbReference type="InterPro" id="IPR001019">
    <property type="entry name" value="Gprotein_alpha_su"/>
</dbReference>
<gene>
    <name evidence="8" type="ORF">NAEGRDRAFT_80597</name>
</gene>
<evidence type="ECO:0000313" key="8">
    <source>
        <dbReference type="EMBL" id="EFC41831.1"/>
    </source>
</evidence>
<proteinExistence type="predicted"/>
<organism evidence="9">
    <name type="scientific">Naegleria gruberi</name>
    <name type="common">Amoeba</name>
    <dbReference type="NCBI Taxonomy" id="5762"/>
    <lineage>
        <taxon>Eukaryota</taxon>
        <taxon>Discoba</taxon>
        <taxon>Heterolobosea</taxon>
        <taxon>Tetramitia</taxon>
        <taxon>Eutetramitia</taxon>
        <taxon>Vahlkampfiidae</taxon>
        <taxon>Naegleria</taxon>
    </lineage>
</organism>
<dbReference type="SMART" id="SM00275">
    <property type="entry name" value="G_alpha"/>
    <property type="match status" value="1"/>
</dbReference>